<accession>A0A1I1YQT0</accession>
<dbReference type="EMBL" id="FONA01000008">
    <property type="protein sequence ID" value="SFE21799.1"/>
    <property type="molecule type" value="Genomic_DNA"/>
</dbReference>
<dbReference type="GO" id="GO:0050661">
    <property type="term" value="F:NADP binding"/>
    <property type="evidence" value="ECO:0007669"/>
    <property type="project" value="InterPro"/>
</dbReference>
<dbReference type="PANTHER" id="PTHR43013:SF1">
    <property type="entry name" value="GLUTAMYL-TRNA REDUCTASE"/>
    <property type="match status" value="1"/>
</dbReference>
<gene>
    <name evidence="9" type="primary">hemA</name>
    <name evidence="18" type="ORF">SAMN05444380_10884</name>
</gene>
<dbReference type="InterPro" id="IPR036343">
    <property type="entry name" value="GluRdtase_N_sf"/>
</dbReference>
<evidence type="ECO:0000256" key="6">
    <source>
        <dbReference type="ARBA" id="ARBA00023244"/>
    </source>
</evidence>
<dbReference type="InterPro" id="IPR036291">
    <property type="entry name" value="NAD(P)-bd_dom_sf"/>
</dbReference>
<dbReference type="InterPro" id="IPR015895">
    <property type="entry name" value="4pyrrol_synth_GluRdtase_N"/>
</dbReference>
<dbReference type="InterPro" id="IPR006151">
    <property type="entry name" value="Shikm_DH/Glu-tRNA_Rdtase"/>
</dbReference>
<dbReference type="RefSeq" id="WP_010528374.1">
    <property type="nucleotide sequence ID" value="NZ_AFSL01000083.1"/>
</dbReference>
<dbReference type="PANTHER" id="PTHR43013">
    <property type="entry name" value="GLUTAMYL-TRNA REDUCTASE"/>
    <property type="match status" value="1"/>
</dbReference>
<feature type="site" description="Important for activity" evidence="9 13">
    <location>
        <position position="99"/>
    </location>
</feature>
<feature type="binding site" evidence="9 11">
    <location>
        <begin position="48"/>
        <end position="51"/>
    </location>
    <ligand>
        <name>substrate</name>
    </ligand>
</feature>
<dbReference type="NCBIfam" id="TIGR01035">
    <property type="entry name" value="hemA"/>
    <property type="match status" value="1"/>
</dbReference>
<dbReference type="InParanoid" id="A0A1I1YQT0"/>
<dbReference type="SUPFAM" id="SSF51735">
    <property type="entry name" value="NAD(P)-binding Rossmann-fold domains"/>
    <property type="match status" value="1"/>
</dbReference>
<comment type="pathway">
    <text evidence="1 9 14">Porphyrin-containing compound metabolism; protoporphyrin-IX biosynthesis; 5-aminolevulinate from L-glutamyl-tRNA(Glu): step 1/2.</text>
</comment>
<sequence>MIGIIGLSHKSAPVEVRERYAFNNEDIKKLSASILAHQQIDGIVILSTCNRTELYFSARTQCLSGAIKLINKCLLDFSGDESINKEYFYHYFKRDAVIHLFRLISGLESMVFGEYQIVSQIKDAMEYARELGAMDKVLNRLFIKALEVGKQVRSRTGISRGAFSVSYAAVEKCREHFSDLHKRKILLIGAGETGELVVKNLFKRGCQHISIANRTLSKAQELGQRFNARIVPFDELASAIPKAEIVISSIIGEYMINQSLLGGKAPEHKVMMIDLGVPRNIDPGLAEMKNIRLLNIDDLKKVVVQNEEKKKSYFDTAEQIIESKTDEFQQWLATLKLSPTIQNIITSVHQLNNEGIEAFRSSKSEEEIDMMKNYGEHLADKLSRKLIKNLKETTQNGQKEELIQVINKLFEW</sequence>
<evidence type="ECO:0000256" key="5">
    <source>
        <dbReference type="ARBA" id="ARBA00023002"/>
    </source>
</evidence>
<dbReference type="SUPFAM" id="SSF69075">
    <property type="entry name" value="Glutamyl tRNA-reductase dimerization domain"/>
    <property type="match status" value="1"/>
</dbReference>
<evidence type="ECO:0000259" key="15">
    <source>
        <dbReference type="Pfam" id="PF00745"/>
    </source>
</evidence>
<feature type="domain" description="Quinate/shikimate 5-dehydrogenase/glutamyl-tRNA reductase" evidence="16">
    <location>
        <begin position="174"/>
        <end position="302"/>
    </location>
</feature>
<dbReference type="STRING" id="385682.SAMN05444380_10884"/>
<feature type="binding site" evidence="9 12">
    <location>
        <begin position="189"/>
        <end position="194"/>
    </location>
    <ligand>
        <name>NADP(+)</name>
        <dbReference type="ChEBI" id="CHEBI:58349"/>
    </ligand>
</feature>
<keyword evidence="5 9" id="KW-0560">Oxidoreductase</keyword>
<keyword evidence="19" id="KW-1185">Reference proteome</keyword>
<evidence type="ECO:0000256" key="12">
    <source>
        <dbReference type="PIRSR" id="PIRSR000445-3"/>
    </source>
</evidence>
<evidence type="ECO:0000259" key="17">
    <source>
        <dbReference type="Pfam" id="PF05201"/>
    </source>
</evidence>
<dbReference type="UniPathway" id="UPA00251">
    <property type="reaction ID" value="UER00316"/>
</dbReference>
<feature type="active site" description="Nucleophile" evidence="9 10">
    <location>
        <position position="49"/>
    </location>
</feature>
<evidence type="ECO:0000256" key="14">
    <source>
        <dbReference type="RuleBase" id="RU000584"/>
    </source>
</evidence>
<dbReference type="Gene3D" id="3.30.460.30">
    <property type="entry name" value="Glutamyl-tRNA reductase, N-terminal domain"/>
    <property type="match status" value="1"/>
</dbReference>
<evidence type="ECO:0000256" key="13">
    <source>
        <dbReference type="PIRSR" id="PIRSR000445-4"/>
    </source>
</evidence>
<evidence type="ECO:0000313" key="18">
    <source>
        <dbReference type="EMBL" id="SFE21799.1"/>
    </source>
</evidence>
<dbReference type="FunFam" id="3.40.50.720:FF:000031">
    <property type="entry name" value="Glutamyl-tRNA reductase"/>
    <property type="match status" value="1"/>
</dbReference>
<dbReference type="SUPFAM" id="SSF69742">
    <property type="entry name" value="Glutamyl tRNA-reductase catalytic, N-terminal domain"/>
    <property type="match status" value="1"/>
</dbReference>
<dbReference type="Pfam" id="PF00745">
    <property type="entry name" value="GlutR_dimer"/>
    <property type="match status" value="1"/>
</dbReference>
<dbReference type="Pfam" id="PF01488">
    <property type="entry name" value="Shikimate_DH"/>
    <property type="match status" value="1"/>
</dbReference>
<dbReference type="PIRSF" id="PIRSF000445">
    <property type="entry name" value="4pyrrol_synth_GluRdtase"/>
    <property type="match status" value="1"/>
</dbReference>
<evidence type="ECO:0000256" key="1">
    <source>
        <dbReference type="ARBA" id="ARBA00005059"/>
    </source>
</evidence>
<evidence type="ECO:0000313" key="19">
    <source>
        <dbReference type="Proteomes" id="UP000181976"/>
    </source>
</evidence>
<feature type="binding site" evidence="9 11">
    <location>
        <begin position="114"/>
        <end position="116"/>
    </location>
    <ligand>
        <name>substrate</name>
    </ligand>
</feature>
<comment type="similarity">
    <text evidence="2 9 14">Belongs to the glutamyl-tRNA reductase family.</text>
</comment>
<dbReference type="InterPro" id="IPR015896">
    <property type="entry name" value="4pyrrol_synth_GluRdtase_dimer"/>
</dbReference>
<dbReference type="FunFam" id="3.30.460.30:FF:000001">
    <property type="entry name" value="Glutamyl-tRNA reductase"/>
    <property type="match status" value="1"/>
</dbReference>
<evidence type="ECO:0000256" key="10">
    <source>
        <dbReference type="PIRSR" id="PIRSR000445-1"/>
    </source>
</evidence>
<evidence type="ECO:0000256" key="8">
    <source>
        <dbReference type="ARBA" id="ARBA00068659"/>
    </source>
</evidence>
<evidence type="ECO:0000256" key="3">
    <source>
        <dbReference type="ARBA" id="ARBA00012970"/>
    </source>
</evidence>
<comment type="function">
    <text evidence="9">Catalyzes the NADPH-dependent reduction of glutamyl-tRNA(Glu) to glutamate 1-semialdehyde (GSA).</text>
</comment>
<dbReference type="Gene3D" id="3.40.50.720">
    <property type="entry name" value="NAD(P)-binding Rossmann-like Domain"/>
    <property type="match status" value="1"/>
</dbReference>
<evidence type="ECO:0000256" key="7">
    <source>
        <dbReference type="ARBA" id="ARBA00047464"/>
    </source>
</evidence>
<evidence type="ECO:0000256" key="4">
    <source>
        <dbReference type="ARBA" id="ARBA00022857"/>
    </source>
</evidence>
<dbReference type="HAMAP" id="MF_00087">
    <property type="entry name" value="Glu_tRNA_reductase"/>
    <property type="match status" value="1"/>
</dbReference>
<proteinExistence type="inferred from homology"/>
<evidence type="ECO:0000256" key="11">
    <source>
        <dbReference type="PIRSR" id="PIRSR000445-2"/>
    </source>
</evidence>
<organism evidence="18 19">
    <name type="scientific">Thermophagus xiamenensis</name>
    <dbReference type="NCBI Taxonomy" id="385682"/>
    <lineage>
        <taxon>Bacteria</taxon>
        <taxon>Pseudomonadati</taxon>
        <taxon>Bacteroidota</taxon>
        <taxon>Bacteroidia</taxon>
        <taxon>Marinilabiliales</taxon>
        <taxon>Marinilabiliaceae</taxon>
        <taxon>Thermophagus</taxon>
    </lineage>
</organism>
<dbReference type="AlphaFoldDB" id="A0A1I1YQT0"/>
<reference evidence="18 19" key="1">
    <citation type="submission" date="2016-10" db="EMBL/GenBank/DDBJ databases">
        <authorList>
            <person name="de Groot N.N."/>
        </authorList>
    </citation>
    <scope>NUCLEOTIDE SEQUENCE [LARGE SCALE GENOMIC DNA]</scope>
    <source>
        <strain evidence="18 19">DSM 19012</strain>
    </source>
</reference>
<dbReference type="EC" id="1.2.1.70" evidence="3 9"/>
<feature type="domain" description="Glutamyl-tRNA reductase N-terminal" evidence="17">
    <location>
        <begin position="5"/>
        <end position="156"/>
    </location>
</feature>
<comment type="catalytic activity">
    <reaction evidence="7 9 14">
        <text>(S)-4-amino-5-oxopentanoate + tRNA(Glu) + NADP(+) = L-glutamyl-tRNA(Glu) + NADPH + H(+)</text>
        <dbReference type="Rhea" id="RHEA:12344"/>
        <dbReference type="Rhea" id="RHEA-COMP:9663"/>
        <dbReference type="Rhea" id="RHEA-COMP:9680"/>
        <dbReference type="ChEBI" id="CHEBI:15378"/>
        <dbReference type="ChEBI" id="CHEBI:57501"/>
        <dbReference type="ChEBI" id="CHEBI:57783"/>
        <dbReference type="ChEBI" id="CHEBI:58349"/>
        <dbReference type="ChEBI" id="CHEBI:78442"/>
        <dbReference type="ChEBI" id="CHEBI:78520"/>
        <dbReference type="EC" id="1.2.1.70"/>
    </reaction>
</comment>
<name>A0A1I1YQT0_9BACT</name>
<comment type="subunit">
    <text evidence="9">Homodimer.</text>
</comment>
<dbReference type="InterPro" id="IPR000343">
    <property type="entry name" value="4pyrrol_synth_GluRdtase"/>
</dbReference>
<evidence type="ECO:0000256" key="9">
    <source>
        <dbReference type="HAMAP-Rule" id="MF_00087"/>
    </source>
</evidence>
<keyword evidence="6 9" id="KW-0627">Porphyrin biosynthesis</keyword>
<comment type="domain">
    <text evidence="9">Possesses an unusual extended V-shaped dimeric structure with each monomer consisting of three distinct domains arranged along a curved 'spinal' alpha-helix. The N-terminal catalytic domain specifically recognizes the glutamate moiety of the substrate. The second domain is the NADPH-binding domain, and the third C-terminal domain is responsible for dimerization.</text>
</comment>
<dbReference type="InterPro" id="IPR018214">
    <property type="entry name" value="GluRdtase_CS"/>
</dbReference>
<dbReference type="CDD" id="cd05213">
    <property type="entry name" value="NAD_bind_Glutamyl_tRNA_reduct"/>
    <property type="match status" value="1"/>
</dbReference>
<comment type="miscellaneous">
    <text evidence="9">During catalysis, the active site Cys acts as a nucleophile attacking the alpha-carbonyl group of tRNA-bound glutamate with the formation of a thioester intermediate between enzyme and glutamate, and the concomitant release of tRNA(Glu). The thioester intermediate is finally reduced by direct hydride transfer from NADPH, to form the product GSA.</text>
</comment>
<dbReference type="GO" id="GO:0008883">
    <property type="term" value="F:glutamyl-tRNA reductase activity"/>
    <property type="evidence" value="ECO:0007669"/>
    <property type="project" value="UniProtKB-UniRule"/>
</dbReference>
<evidence type="ECO:0000256" key="2">
    <source>
        <dbReference type="ARBA" id="ARBA00005916"/>
    </source>
</evidence>
<feature type="binding site" evidence="9 11">
    <location>
        <position position="109"/>
    </location>
    <ligand>
        <name>substrate</name>
    </ligand>
</feature>
<dbReference type="Pfam" id="PF05201">
    <property type="entry name" value="GlutR_N"/>
    <property type="match status" value="1"/>
</dbReference>
<protein>
    <recommendedName>
        <fullName evidence="8 9">Glutamyl-tRNA reductase</fullName>
        <shortName evidence="9">GluTR</shortName>
        <ecNumber evidence="3 9">1.2.1.70</ecNumber>
    </recommendedName>
</protein>
<dbReference type="PROSITE" id="PS00747">
    <property type="entry name" value="GLUTR"/>
    <property type="match status" value="1"/>
</dbReference>
<feature type="domain" description="Tetrapyrrole biosynthesis glutamyl-tRNA reductase dimerisation" evidence="15">
    <location>
        <begin position="317"/>
        <end position="411"/>
    </location>
</feature>
<dbReference type="eggNOG" id="COG0373">
    <property type="taxonomic scope" value="Bacteria"/>
</dbReference>
<dbReference type="FunCoup" id="A0A1I1YQT0">
    <property type="interactions" value="328"/>
</dbReference>
<evidence type="ECO:0000259" key="16">
    <source>
        <dbReference type="Pfam" id="PF01488"/>
    </source>
</evidence>
<dbReference type="GO" id="GO:0019353">
    <property type="term" value="P:protoporphyrinogen IX biosynthetic process from glutamate"/>
    <property type="evidence" value="ECO:0007669"/>
    <property type="project" value="TreeGrafter"/>
</dbReference>
<dbReference type="OrthoDB" id="9795543at2"/>
<feature type="binding site" evidence="9 11">
    <location>
        <position position="120"/>
    </location>
    <ligand>
        <name>substrate</name>
    </ligand>
</feature>
<keyword evidence="4 9" id="KW-0521">NADP</keyword>
<dbReference type="Proteomes" id="UP000181976">
    <property type="component" value="Unassembled WGS sequence"/>
</dbReference>
<dbReference type="InterPro" id="IPR036453">
    <property type="entry name" value="GluRdtase_dimer_dom_sf"/>
</dbReference>